<dbReference type="InterPro" id="IPR036390">
    <property type="entry name" value="WH_DNA-bd_sf"/>
</dbReference>
<feature type="domain" description="HTH marR-type" evidence="1">
    <location>
        <begin position="10"/>
        <end position="139"/>
    </location>
</feature>
<dbReference type="OrthoDB" id="1551170at2"/>
<gene>
    <name evidence="2" type="ORF">SAMN02745220_04636</name>
</gene>
<dbReference type="PANTHER" id="PTHR33164">
    <property type="entry name" value="TRANSCRIPTIONAL REGULATOR, MARR FAMILY"/>
    <property type="match status" value="1"/>
</dbReference>
<dbReference type="CDD" id="cd00090">
    <property type="entry name" value="HTH_ARSR"/>
    <property type="match status" value="1"/>
</dbReference>
<organism evidence="2 3">
    <name type="scientific">Desulfopila aestuarii DSM 18488</name>
    <dbReference type="NCBI Taxonomy" id="1121416"/>
    <lineage>
        <taxon>Bacteria</taxon>
        <taxon>Pseudomonadati</taxon>
        <taxon>Thermodesulfobacteriota</taxon>
        <taxon>Desulfobulbia</taxon>
        <taxon>Desulfobulbales</taxon>
        <taxon>Desulfocapsaceae</taxon>
        <taxon>Desulfopila</taxon>
    </lineage>
</organism>
<reference evidence="2 3" key="1">
    <citation type="submission" date="2016-12" db="EMBL/GenBank/DDBJ databases">
        <authorList>
            <person name="Song W.-J."/>
            <person name="Kurnit D.M."/>
        </authorList>
    </citation>
    <scope>NUCLEOTIDE SEQUENCE [LARGE SCALE GENOMIC DNA]</scope>
    <source>
        <strain evidence="2 3">DSM 18488</strain>
    </source>
</reference>
<protein>
    <submittedName>
        <fullName evidence="2">DNA-binding transcriptional regulator, MarR family</fullName>
    </submittedName>
</protein>
<dbReference type="SUPFAM" id="SSF46785">
    <property type="entry name" value="Winged helix' DNA-binding domain"/>
    <property type="match status" value="1"/>
</dbReference>
<dbReference type="PANTHER" id="PTHR33164:SF43">
    <property type="entry name" value="HTH-TYPE TRANSCRIPTIONAL REPRESSOR YETL"/>
    <property type="match status" value="1"/>
</dbReference>
<evidence type="ECO:0000313" key="2">
    <source>
        <dbReference type="EMBL" id="SHO52578.1"/>
    </source>
</evidence>
<dbReference type="SMART" id="SM00347">
    <property type="entry name" value="HTH_MARR"/>
    <property type="match status" value="1"/>
</dbReference>
<dbReference type="InterPro" id="IPR039422">
    <property type="entry name" value="MarR/SlyA-like"/>
</dbReference>
<proteinExistence type="predicted"/>
<dbReference type="AlphaFoldDB" id="A0A1M7YJ73"/>
<dbReference type="Pfam" id="PF01047">
    <property type="entry name" value="MarR"/>
    <property type="match status" value="1"/>
</dbReference>
<keyword evidence="3" id="KW-1185">Reference proteome</keyword>
<accession>A0A1M7YJ73</accession>
<dbReference type="GO" id="GO:0003700">
    <property type="term" value="F:DNA-binding transcription factor activity"/>
    <property type="evidence" value="ECO:0007669"/>
    <property type="project" value="InterPro"/>
</dbReference>
<dbReference type="STRING" id="1121416.SAMN02745220_04636"/>
<evidence type="ECO:0000259" key="1">
    <source>
        <dbReference type="PROSITE" id="PS50995"/>
    </source>
</evidence>
<dbReference type="PROSITE" id="PS50995">
    <property type="entry name" value="HTH_MARR_2"/>
    <property type="match status" value="1"/>
</dbReference>
<dbReference type="RefSeq" id="WP_073616144.1">
    <property type="nucleotide sequence ID" value="NZ_FRFE01000037.1"/>
</dbReference>
<dbReference type="Proteomes" id="UP000184603">
    <property type="component" value="Unassembled WGS sequence"/>
</dbReference>
<dbReference type="InterPro" id="IPR000835">
    <property type="entry name" value="HTH_MarR-typ"/>
</dbReference>
<keyword evidence="2" id="KW-0238">DNA-binding</keyword>
<dbReference type="InterPro" id="IPR036388">
    <property type="entry name" value="WH-like_DNA-bd_sf"/>
</dbReference>
<dbReference type="EMBL" id="FRFE01000037">
    <property type="protein sequence ID" value="SHO52578.1"/>
    <property type="molecule type" value="Genomic_DNA"/>
</dbReference>
<evidence type="ECO:0000313" key="3">
    <source>
        <dbReference type="Proteomes" id="UP000184603"/>
    </source>
</evidence>
<sequence>MECKSNNLLECCLFFTANSLARVITRMGEEEFASVGMAPSYAFILTLVTDSPGIPQKELASELHMAPSTVSRFIDALVKRGLVYKEEQGRNTFIHPTDKGLAMKPAIGEAWLGLYERYVKVLGKEEGERLTRLTADAYRKLEQE</sequence>
<dbReference type="InterPro" id="IPR011991">
    <property type="entry name" value="ArsR-like_HTH"/>
</dbReference>
<name>A0A1M7YJ73_9BACT</name>
<dbReference type="GO" id="GO:0006950">
    <property type="term" value="P:response to stress"/>
    <property type="evidence" value="ECO:0007669"/>
    <property type="project" value="TreeGrafter"/>
</dbReference>
<dbReference type="GO" id="GO:0003677">
    <property type="term" value="F:DNA binding"/>
    <property type="evidence" value="ECO:0007669"/>
    <property type="project" value="UniProtKB-KW"/>
</dbReference>
<dbReference type="Gene3D" id="1.10.10.10">
    <property type="entry name" value="Winged helix-like DNA-binding domain superfamily/Winged helix DNA-binding domain"/>
    <property type="match status" value="1"/>
</dbReference>